<reference evidence="4 5" key="1">
    <citation type="journal article" date="2015" name="Biotechnol. Biofuels">
        <title>Enhanced degradation of softwood versus hardwood by the white-rot fungus Pycnoporus coccineus.</title>
        <authorList>
            <person name="Couturier M."/>
            <person name="Navarro D."/>
            <person name="Chevret D."/>
            <person name="Henrissat B."/>
            <person name="Piumi F."/>
            <person name="Ruiz-Duenas F.J."/>
            <person name="Martinez A.T."/>
            <person name="Grigoriev I.V."/>
            <person name="Riley R."/>
            <person name="Lipzen A."/>
            <person name="Berrin J.G."/>
            <person name="Master E.R."/>
            <person name="Rosso M.N."/>
        </authorList>
    </citation>
    <scope>NUCLEOTIDE SEQUENCE [LARGE SCALE GENOMIC DNA]</scope>
    <source>
        <strain evidence="4 5">BRFM310</strain>
    </source>
</reference>
<evidence type="ECO:0000256" key="2">
    <source>
        <dbReference type="SAM" id="Phobius"/>
    </source>
</evidence>
<evidence type="ECO:0000256" key="3">
    <source>
        <dbReference type="SAM" id="SignalP"/>
    </source>
</evidence>
<dbReference type="AlphaFoldDB" id="A0A1Y2IB29"/>
<keyword evidence="2" id="KW-0812">Transmembrane</keyword>
<name>A0A1Y2IB29_TRAC3</name>
<feature type="compositionally biased region" description="Low complexity" evidence="1">
    <location>
        <begin position="362"/>
        <end position="374"/>
    </location>
</feature>
<dbReference type="Proteomes" id="UP000193067">
    <property type="component" value="Unassembled WGS sequence"/>
</dbReference>
<keyword evidence="3" id="KW-0732">Signal</keyword>
<feature type="chain" id="PRO_5013096134" evidence="3">
    <location>
        <begin position="19"/>
        <end position="419"/>
    </location>
</feature>
<evidence type="ECO:0000313" key="4">
    <source>
        <dbReference type="EMBL" id="OSC98296.1"/>
    </source>
</evidence>
<evidence type="ECO:0000313" key="5">
    <source>
        <dbReference type="Proteomes" id="UP000193067"/>
    </source>
</evidence>
<feature type="signal peptide" evidence="3">
    <location>
        <begin position="1"/>
        <end position="18"/>
    </location>
</feature>
<feature type="region of interest" description="Disordered" evidence="1">
    <location>
        <begin position="362"/>
        <end position="400"/>
    </location>
</feature>
<keyword evidence="2" id="KW-0472">Membrane</keyword>
<gene>
    <name evidence="4" type="ORF">PYCCODRAFT_1471208</name>
</gene>
<keyword evidence="5" id="KW-1185">Reference proteome</keyword>
<accession>A0A1Y2IB29</accession>
<feature type="compositionally biased region" description="Low complexity" evidence="1">
    <location>
        <begin position="319"/>
        <end position="335"/>
    </location>
</feature>
<proteinExistence type="predicted"/>
<feature type="region of interest" description="Disordered" evidence="1">
    <location>
        <begin position="213"/>
        <end position="239"/>
    </location>
</feature>
<organism evidence="4 5">
    <name type="scientific">Trametes coccinea (strain BRFM310)</name>
    <name type="common">Pycnoporus coccineus</name>
    <dbReference type="NCBI Taxonomy" id="1353009"/>
    <lineage>
        <taxon>Eukaryota</taxon>
        <taxon>Fungi</taxon>
        <taxon>Dikarya</taxon>
        <taxon>Basidiomycota</taxon>
        <taxon>Agaricomycotina</taxon>
        <taxon>Agaricomycetes</taxon>
        <taxon>Polyporales</taxon>
        <taxon>Polyporaceae</taxon>
        <taxon>Trametes</taxon>
    </lineage>
</organism>
<keyword evidence="2" id="KW-1133">Transmembrane helix</keyword>
<dbReference type="EMBL" id="KZ084140">
    <property type="protein sequence ID" value="OSC98296.1"/>
    <property type="molecule type" value="Genomic_DNA"/>
</dbReference>
<protein>
    <submittedName>
        <fullName evidence="4">Uncharacterized protein</fullName>
    </submittedName>
</protein>
<feature type="region of interest" description="Disordered" evidence="1">
    <location>
        <begin position="296"/>
        <end position="335"/>
    </location>
</feature>
<feature type="compositionally biased region" description="Low complexity" evidence="1">
    <location>
        <begin position="220"/>
        <end position="238"/>
    </location>
</feature>
<feature type="transmembrane region" description="Helical" evidence="2">
    <location>
        <begin position="116"/>
        <end position="135"/>
    </location>
</feature>
<evidence type="ECO:0000256" key="1">
    <source>
        <dbReference type="SAM" id="MobiDB-lite"/>
    </source>
</evidence>
<dbReference type="OrthoDB" id="2758727at2759"/>
<sequence>MFTSLITFFLTVLGALRATPLYTGILTLGNGLRVKSWLGYEAFVPLLDDKTATVTAIVTGIDTHARALLFGGSLLPSLPAPALVLTLSPGFSDRALIVRPEYSVGEALAQDEALDAILGLLGLVVTIYWLVVFILRLMSGTSDDSEDDLLDSALEDAYMHFGKPYDGAVYQTADVLENVLTTTAISHFLGKSENAQRLLRSAASTQKYHSKKLKSKTVLPSPSTASSSFEPEAPSAVSTDVLDARAEPVEATVDTTSLVDSRSIQVAIPEHTEPSALDERPPVGIAVNASALEEEDGSAWMTWSNRRRRRPPRPPPPLSTSALSAARSRSSSIASDSRSVDTLFSSVSSSLTLPTSFASSSRRSSIALPSASPLKPHPPSSSRYRITIQPRTRARTLTSTFDKASDNKYSVLETFEAEG</sequence>